<dbReference type="EMBL" id="LGTQ01000006">
    <property type="protein sequence ID" value="KPM49071.1"/>
    <property type="molecule type" value="Genomic_DNA"/>
</dbReference>
<dbReference type="GO" id="GO:0000175">
    <property type="term" value="F:3'-5'-RNA exonuclease activity"/>
    <property type="evidence" value="ECO:0007669"/>
    <property type="project" value="TreeGrafter"/>
</dbReference>
<feature type="chain" id="PRO_5006136740" description="Endonuclease/exonuclease/phosphatase domain-containing protein" evidence="1">
    <location>
        <begin position="20"/>
        <end position="277"/>
    </location>
</feature>
<dbReference type="OrthoDB" id="9793162at2"/>
<evidence type="ECO:0000256" key="1">
    <source>
        <dbReference type="SAM" id="SignalP"/>
    </source>
</evidence>
<evidence type="ECO:0000313" key="3">
    <source>
        <dbReference type="EMBL" id="KPM49071.1"/>
    </source>
</evidence>
<name>A0A0P7C9C3_9BACT</name>
<evidence type="ECO:0000313" key="4">
    <source>
        <dbReference type="Proteomes" id="UP000050454"/>
    </source>
</evidence>
<feature type="signal peptide" evidence="1">
    <location>
        <begin position="1"/>
        <end position="19"/>
    </location>
</feature>
<feature type="domain" description="Endonuclease/exonuclease/phosphatase" evidence="2">
    <location>
        <begin position="26"/>
        <end position="268"/>
    </location>
</feature>
<protein>
    <recommendedName>
        <fullName evidence="2">Endonuclease/exonuclease/phosphatase domain-containing protein</fullName>
    </recommendedName>
</protein>
<keyword evidence="4" id="KW-1185">Reference proteome</keyword>
<gene>
    <name evidence="3" type="ORF">AFM12_09955</name>
</gene>
<organism evidence="3 4">
    <name type="scientific">Jiulongibacter sediminis</name>
    <dbReference type="NCBI Taxonomy" id="1605367"/>
    <lineage>
        <taxon>Bacteria</taxon>
        <taxon>Pseudomonadati</taxon>
        <taxon>Bacteroidota</taxon>
        <taxon>Cytophagia</taxon>
        <taxon>Cytophagales</taxon>
        <taxon>Leadbetterellaceae</taxon>
        <taxon>Jiulongibacter</taxon>
    </lineage>
</organism>
<dbReference type="RefSeq" id="WP_131458288.1">
    <property type="nucleotide sequence ID" value="NZ_JXSZ01000006.1"/>
</dbReference>
<dbReference type="Pfam" id="PF03372">
    <property type="entry name" value="Exo_endo_phos"/>
    <property type="match status" value="1"/>
</dbReference>
<dbReference type="InterPro" id="IPR036691">
    <property type="entry name" value="Endo/exonu/phosph_ase_sf"/>
</dbReference>
<reference evidence="3 4" key="1">
    <citation type="submission" date="2015-07" db="EMBL/GenBank/DDBJ databases">
        <title>The draft genome sequence of Leadbetterella sp. JN14-9.</title>
        <authorList>
            <person name="Liu Y."/>
            <person name="Du J."/>
            <person name="Shao Z."/>
        </authorList>
    </citation>
    <scope>NUCLEOTIDE SEQUENCE [LARGE SCALE GENOMIC DNA]</scope>
    <source>
        <strain evidence="3 4">JN14-9</strain>
    </source>
</reference>
<accession>A0A0P7C9C3</accession>
<dbReference type="AlphaFoldDB" id="A0A0P7C9C3"/>
<sequence length="277" mass="31794">MSIRLISFVLTLLSAPAFSQSEFNAMTFNIRYNNPGDGINQWDNRKHLVAQTIQYYEADFVGLQEATKVQVEYLANQLSEFEWKGVGRDDGKEGGEYSPLFFRKDKFDLLNWKTLWLSETPGEPSKSWDAALPRIATFAWLKSKDDGRKILVINTHYDHMGVKARENSSALLIREINQIKEDLPVILMGDFNSTPEKKTIQMITEGGLFNTQYISKQPHYGPFYTFNGFKEKEQPDTNIDHIFVTPNIEVLKHASLSNTWEGRFASDHYAVIAKIKI</sequence>
<dbReference type="PANTHER" id="PTHR12121">
    <property type="entry name" value="CARBON CATABOLITE REPRESSOR PROTEIN 4"/>
    <property type="match status" value="1"/>
</dbReference>
<keyword evidence="1" id="KW-0732">Signal</keyword>
<dbReference type="Gene3D" id="3.60.10.10">
    <property type="entry name" value="Endonuclease/exonuclease/phosphatase"/>
    <property type="match status" value="1"/>
</dbReference>
<dbReference type="STRING" id="1605367.AFM12_09955"/>
<dbReference type="PANTHER" id="PTHR12121:SF36">
    <property type="entry name" value="ENDONUCLEASE_EXONUCLEASE_PHOSPHATASE DOMAIN-CONTAINING PROTEIN"/>
    <property type="match status" value="1"/>
</dbReference>
<dbReference type="CDD" id="cd09083">
    <property type="entry name" value="EEP-1"/>
    <property type="match status" value="1"/>
</dbReference>
<dbReference type="Proteomes" id="UP000050454">
    <property type="component" value="Unassembled WGS sequence"/>
</dbReference>
<dbReference type="InterPro" id="IPR050410">
    <property type="entry name" value="CCR4/nocturin_mRNA_transcr"/>
</dbReference>
<evidence type="ECO:0000259" key="2">
    <source>
        <dbReference type="Pfam" id="PF03372"/>
    </source>
</evidence>
<comment type="caution">
    <text evidence="3">The sequence shown here is derived from an EMBL/GenBank/DDBJ whole genome shotgun (WGS) entry which is preliminary data.</text>
</comment>
<proteinExistence type="predicted"/>
<dbReference type="SUPFAM" id="SSF56219">
    <property type="entry name" value="DNase I-like"/>
    <property type="match status" value="1"/>
</dbReference>
<dbReference type="InterPro" id="IPR005135">
    <property type="entry name" value="Endo/exonuclease/phosphatase"/>
</dbReference>